<dbReference type="SMART" id="SM00327">
    <property type="entry name" value="VWA"/>
    <property type="match status" value="1"/>
</dbReference>
<organism evidence="2 3">
    <name type="scientific">Exaiptasia diaphana</name>
    <name type="common">Tropical sea anemone</name>
    <name type="synonym">Aiptasia pulchella</name>
    <dbReference type="NCBI Taxonomy" id="2652724"/>
    <lineage>
        <taxon>Eukaryota</taxon>
        <taxon>Metazoa</taxon>
        <taxon>Cnidaria</taxon>
        <taxon>Anthozoa</taxon>
        <taxon>Hexacorallia</taxon>
        <taxon>Actiniaria</taxon>
        <taxon>Aiptasiidae</taxon>
        <taxon>Exaiptasia</taxon>
    </lineage>
</organism>
<dbReference type="Pfam" id="PF00092">
    <property type="entry name" value="VWA"/>
    <property type="match status" value="1"/>
</dbReference>
<feature type="domain" description="VWFA" evidence="1">
    <location>
        <begin position="7"/>
        <end position="190"/>
    </location>
</feature>
<reference evidence="2" key="1">
    <citation type="submission" date="2022-11" db="UniProtKB">
        <authorList>
            <consortium name="EnsemblMetazoa"/>
        </authorList>
    </citation>
    <scope>IDENTIFICATION</scope>
</reference>
<evidence type="ECO:0000259" key="1">
    <source>
        <dbReference type="PROSITE" id="PS50234"/>
    </source>
</evidence>
<keyword evidence="3" id="KW-1185">Reference proteome</keyword>
<proteinExistence type="predicted"/>
<dbReference type="InterPro" id="IPR050525">
    <property type="entry name" value="ECM_Assembly_Org"/>
</dbReference>
<dbReference type="Proteomes" id="UP000887567">
    <property type="component" value="Unplaced"/>
</dbReference>
<accession>A0A913WSG2</accession>
<dbReference type="InterPro" id="IPR036465">
    <property type="entry name" value="vWFA_dom_sf"/>
</dbReference>
<dbReference type="SUPFAM" id="SSF53300">
    <property type="entry name" value="vWA-like"/>
    <property type="match status" value="1"/>
</dbReference>
<dbReference type="InterPro" id="IPR002035">
    <property type="entry name" value="VWF_A"/>
</dbReference>
<dbReference type="OrthoDB" id="5986259at2759"/>
<dbReference type="AlphaFoldDB" id="A0A913WSG2"/>
<sequence length="227" mass="25698">KCETKVDIAFLVDSSGSIGRRNWNIVQHVLIDTIKEITVSADGNHVAMIHFSTRPEIVFGFHTLYGSETVELYSRKINRRRFQKGLTYIDRALELAYREIFKSSAGMRTSDEVRKIAVIITDGVQTSGSYDVISASQPLKDRGVEIYACGIGSDVDLFELYQTASNPSNVFSTNTFYSMESDFPRMIREILCQSERQTSCVHIPVDTTMDKPLFAQENSIKRGLRVY</sequence>
<dbReference type="OMA" id="RRNWNIV"/>
<dbReference type="KEGG" id="epa:110232537"/>
<dbReference type="PRINTS" id="PR00453">
    <property type="entry name" value="VWFADOMAIN"/>
</dbReference>
<dbReference type="EnsemblMetazoa" id="XM_021037750.2">
    <property type="protein sequence ID" value="XP_020893409.2"/>
    <property type="gene ID" value="LOC110232537"/>
</dbReference>
<dbReference type="PANTHER" id="PTHR24020:SF20">
    <property type="entry name" value="PH DOMAIN-CONTAINING PROTEIN"/>
    <property type="match status" value="1"/>
</dbReference>
<dbReference type="RefSeq" id="XP_020893409.2">
    <property type="nucleotide sequence ID" value="XM_021037750.2"/>
</dbReference>
<evidence type="ECO:0000313" key="2">
    <source>
        <dbReference type="EnsemblMetazoa" id="XP_020893409.2"/>
    </source>
</evidence>
<dbReference type="GeneID" id="110232537"/>
<dbReference type="PANTHER" id="PTHR24020">
    <property type="entry name" value="COLLAGEN ALPHA"/>
    <property type="match status" value="1"/>
</dbReference>
<protein>
    <recommendedName>
        <fullName evidence="1">VWFA domain-containing protein</fullName>
    </recommendedName>
</protein>
<name>A0A913WSG2_EXADI</name>
<evidence type="ECO:0000313" key="3">
    <source>
        <dbReference type="Proteomes" id="UP000887567"/>
    </source>
</evidence>
<dbReference type="PROSITE" id="PS50234">
    <property type="entry name" value="VWFA"/>
    <property type="match status" value="1"/>
</dbReference>
<dbReference type="Gene3D" id="3.40.50.410">
    <property type="entry name" value="von Willebrand factor, type A domain"/>
    <property type="match status" value="1"/>
</dbReference>